<dbReference type="EMBL" id="HBUE01074893">
    <property type="protein sequence ID" value="CAG6474523.1"/>
    <property type="molecule type" value="Transcribed_RNA"/>
</dbReference>
<proteinExistence type="predicted"/>
<sequence length="135" mass="14403">MPVRWSSGTEKPTTRTPPPSSESFIPAIASRSSRTTCTVRQSTRTTSTKPTSSSSVLATVTLSEKLTPCSPPVRNVRCTKCPDPTPSAPTTLCAISSKSSSTACSGRVVTTRARSVWTTSRRHFRRTRRAASGSG</sequence>
<organism evidence="2">
    <name type="scientific">Culex pipiens</name>
    <name type="common">House mosquito</name>
    <dbReference type="NCBI Taxonomy" id="7175"/>
    <lineage>
        <taxon>Eukaryota</taxon>
        <taxon>Metazoa</taxon>
        <taxon>Ecdysozoa</taxon>
        <taxon>Arthropoda</taxon>
        <taxon>Hexapoda</taxon>
        <taxon>Insecta</taxon>
        <taxon>Pterygota</taxon>
        <taxon>Neoptera</taxon>
        <taxon>Endopterygota</taxon>
        <taxon>Diptera</taxon>
        <taxon>Nematocera</taxon>
        <taxon>Culicoidea</taxon>
        <taxon>Culicidae</taxon>
        <taxon>Culicinae</taxon>
        <taxon>Culicini</taxon>
        <taxon>Culex</taxon>
        <taxon>Culex</taxon>
    </lineage>
</organism>
<evidence type="ECO:0000313" key="2">
    <source>
        <dbReference type="EMBL" id="CAG6474523.1"/>
    </source>
</evidence>
<reference evidence="2" key="1">
    <citation type="submission" date="2021-05" db="EMBL/GenBank/DDBJ databases">
        <authorList>
            <person name="Alioto T."/>
            <person name="Alioto T."/>
            <person name="Gomez Garrido J."/>
        </authorList>
    </citation>
    <scope>NUCLEOTIDE SEQUENCE</scope>
</reference>
<feature type="compositionally biased region" description="Low complexity" evidence="1">
    <location>
        <begin position="30"/>
        <end position="56"/>
    </location>
</feature>
<dbReference type="AlphaFoldDB" id="A0A8D8FLA8"/>
<name>A0A8D8FLA8_CULPI</name>
<feature type="region of interest" description="Disordered" evidence="1">
    <location>
        <begin position="1"/>
        <end position="56"/>
    </location>
</feature>
<protein>
    <submittedName>
        <fullName evidence="2">(northern house mosquito) hypothetical protein</fullName>
    </submittedName>
</protein>
<evidence type="ECO:0000256" key="1">
    <source>
        <dbReference type="SAM" id="MobiDB-lite"/>
    </source>
</evidence>
<accession>A0A8D8FLA8</accession>